<evidence type="ECO:0000313" key="4">
    <source>
        <dbReference type="Proteomes" id="UP000313066"/>
    </source>
</evidence>
<feature type="region of interest" description="Disordered" evidence="1">
    <location>
        <begin position="51"/>
        <end position="185"/>
    </location>
</feature>
<dbReference type="RefSeq" id="WP_139573268.1">
    <property type="nucleotide sequence ID" value="NZ_VDMA02000003.1"/>
</dbReference>
<keyword evidence="2" id="KW-1133">Transmembrane helix</keyword>
<feature type="transmembrane region" description="Helical" evidence="2">
    <location>
        <begin position="22"/>
        <end position="47"/>
    </location>
</feature>
<proteinExistence type="predicted"/>
<keyword evidence="2" id="KW-0812">Transmembrane</keyword>
<accession>A0A5N6C1J6</accession>
<evidence type="ECO:0000256" key="2">
    <source>
        <dbReference type="SAM" id="Phobius"/>
    </source>
</evidence>
<gene>
    <name evidence="3" type="ORF">FH610_005820</name>
</gene>
<feature type="compositionally biased region" description="Low complexity" evidence="1">
    <location>
        <begin position="150"/>
        <end position="173"/>
    </location>
</feature>
<keyword evidence="2" id="KW-0472">Membrane</keyword>
<reference evidence="3 4" key="1">
    <citation type="submission" date="2019-10" db="EMBL/GenBank/DDBJ databases">
        <title>Nonomuraea sp. nov., isolated from Phyllanthus amarus.</title>
        <authorList>
            <person name="Klykleung N."/>
            <person name="Tanasupawat S."/>
        </authorList>
    </citation>
    <scope>NUCLEOTIDE SEQUENCE [LARGE SCALE GENOMIC DNA]</scope>
    <source>
        <strain evidence="3 4">CR1-09</strain>
    </source>
</reference>
<dbReference type="AlphaFoldDB" id="A0A5N6C1J6"/>
<evidence type="ECO:0000313" key="3">
    <source>
        <dbReference type="EMBL" id="KAB8186333.1"/>
    </source>
</evidence>
<feature type="compositionally biased region" description="Low complexity" evidence="1">
    <location>
        <begin position="86"/>
        <end position="130"/>
    </location>
</feature>
<feature type="compositionally biased region" description="Low complexity" evidence="1">
    <location>
        <begin position="66"/>
        <end position="77"/>
    </location>
</feature>
<dbReference type="Proteomes" id="UP000313066">
    <property type="component" value="Unassembled WGS sequence"/>
</dbReference>
<feature type="compositionally biased region" description="Polar residues" evidence="1">
    <location>
        <begin position="174"/>
        <end position="185"/>
    </location>
</feature>
<protein>
    <submittedName>
        <fullName evidence="3">Uncharacterized protein</fullName>
    </submittedName>
</protein>
<dbReference type="EMBL" id="VDMA02000003">
    <property type="protein sequence ID" value="KAB8186333.1"/>
    <property type="molecule type" value="Genomic_DNA"/>
</dbReference>
<comment type="caution">
    <text evidence="3">The sequence shown here is derived from an EMBL/GenBank/DDBJ whole genome shotgun (WGS) entry which is preliminary data.</text>
</comment>
<evidence type="ECO:0000256" key="1">
    <source>
        <dbReference type="SAM" id="MobiDB-lite"/>
    </source>
</evidence>
<keyword evidence="4" id="KW-1185">Reference proteome</keyword>
<organism evidence="3 4">
    <name type="scientific">Microbispora catharanthi</name>
    <dbReference type="NCBI Taxonomy" id="1712871"/>
    <lineage>
        <taxon>Bacteria</taxon>
        <taxon>Bacillati</taxon>
        <taxon>Actinomycetota</taxon>
        <taxon>Actinomycetes</taxon>
        <taxon>Streptosporangiales</taxon>
        <taxon>Streptosporangiaceae</taxon>
        <taxon>Microbispora</taxon>
    </lineage>
</organism>
<name>A0A5N6C1J6_9ACTN</name>
<sequence>MEDHRPERAAVFVDQSGRRAKILTAAAVGGAIVVLALTLTLVSGALAGPELPPMGWLGTQGQQVVERSPTGSPTPSRGSEHRRVPRASGTPRATAAPAPRTPSARRPPSRVPSASPSSRRSLRPSTTPSAVPEPDVEISASGESTPEPSAPEVEQTTAPAEEATRTPAAEPSTVQTPPQQPGASQ</sequence>